<gene>
    <name evidence="1" type="ORF">GCM10009416_36670</name>
</gene>
<sequence length="137" mass="14686">MRPQPVARPLPTDERDRVLSDDLWRVGREKSIGYLPLYTVRDVLGADAEVLAAEAASRGLSALRLGPCECCIKSGALYVFDRRGLAALLASANDVLTGAGWPVKPEAFARAVASDWVEPDDPVLPVIRRAFGDALGG</sequence>
<comment type="caution">
    <text evidence="1">The sequence shown here is derived from an EMBL/GenBank/DDBJ whole genome shotgun (WGS) entry which is preliminary data.</text>
</comment>
<keyword evidence="2" id="KW-1185">Reference proteome</keyword>
<accession>A0ABN1FPC8</accession>
<name>A0ABN1FPC8_9PROT</name>
<reference evidence="1 2" key="1">
    <citation type="journal article" date="2019" name="Int. J. Syst. Evol. Microbiol.">
        <title>The Global Catalogue of Microorganisms (GCM) 10K type strain sequencing project: providing services to taxonomists for standard genome sequencing and annotation.</title>
        <authorList>
            <consortium name="The Broad Institute Genomics Platform"/>
            <consortium name="The Broad Institute Genome Sequencing Center for Infectious Disease"/>
            <person name="Wu L."/>
            <person name="Ma J."/>
        </authorList>
    </citation>
    <scope>NUCLEOTIDE SEQUENCE [LARGE SCALE GENOMIC DNA]</scope>
    <source>
        <strain evidence="1 2">JCM 9933</strain>
    </source>
</reference>
<organism evidence="1 2">
    <name type="scientific">Craurococcus roseus</name>
    <dbReference type="NCBI Taxonomy" id="77585"/>
    <lineage>
        <taxon>Bacteria</taxon>
        <taxon>Pseudomonadati</taxon>
        <taxon>Pseudomonadota</taxon>
        <taxon>Alphaproteobacteria</taxon>
        <taxon>Acetobacterales</taxon>
        <taxon>Acetobacteraceae</taxon>
        <taxon>Craurococcus</taxon>
    </lineage>
</organism>
<dbReference type="Proteomes" id="UP001501588">
    <property type="component" value="Unassembled WGS sequence"/>
</dbReference>
<evidence type="ECO:0000313" key="2">
    <source>
        <dbReference type="Proteomes" id="UP001501588"/>
    </source>
</evidence>
<proteinExistence type="predicted"/>
<evidence type="ECO:0000313" key="1">
    <source>
        <dbReference type="EMBL" id="GAA0595046.1"/>
    </source>
</evidence>
<dbReference type="EMBL" id="BAAAFZ010000060">
    <property type="protein sequence ID" value="GAA0595046.1"/>
    <property type="molecule type" value="Genomic_DNA"/>
</dbReference>
<protein>
    <submittedName>
        <fullName evidence="1">Uncharacterized protein</fullName>
    </submittedName>
</protein>